<dbReference type="SUPFAM" id="SSF53098">
    <property type="entry name" value="Ribonuclease H-like"/>
    <property type="match status" value="1"/>
</dbReference>
<dbReference type="AlphaFoldDB" id="A0A1M6LWY6"/>
<dbReference type="PROSITE" id="PS50879">
    <property type="entry name" value="RNASE_H_1"/>
    <property type="match status" value="1"/>
</dbReference>
<protein>
    <submittedName>
        <fullName evidence="2">Ribonuclease HI</fullName>
    </submittedName>
</protein>
<organism evidence="2 3">
    <name type="scientific">Malonomonas rubra DSM 5091</name>
    <dbReference type="NCBI Taxonomy" id="1122189"/>
    <lineage>
        <taxon>Bacteria</taxon>
        <taxon>Pseudomonadati</taxon>
        <taxon>Thermodesulfobacteriota</taxon>
        <taxon>Desulfuromonadia</taxon>
        <taxon>Desulfuromonadales</taxon>
        <taxon>Geopsychrobacteraceae</taxon>
        <taxon>Malonomonas</taxon>
    </lineage>
</organism>
<evidence type="ECO:0000313" key="3">
    <source>
        <dbReference type="Proteomes" id="UP000184171"/>
    </source>
</evidence>
<dbReference type="InterPro" id="IPR036397">
    <property type="entry name" value="RNaseH_sf"/>
</dbReference>
<evidence type="ECO:0000313" key="2">
    <source>
        <dbReference type="EMBL" id="SHJ75681.1"/>
    </source>
</evidence>
<name>A0A1M6LWY6_MALRU</name>
<sequence length="168" mass="19484">MKELHLFTDGSVDTKSKIGYGAYLLVAEAGFTLDGLNKQVKVRRFEQTSSTRLELQTLLWALDEVKTEGCRLTVYSDSQNIINLPGRRKRLEANDFRSKQNRQLKYHQLYRDFYCLTDQLNCLFVKVRGHQAAKQENFADRLFPLVDRAARKALREDKKLTAQPAKDK</sequence>
<evidence type="ECO:0000259" key="1">
    <source>
        <dbReference type="PROSITE" id="PS50879"/>
    </source>
</evidence>
<dbReference type="InterPro" id="IPR012337">
    <property type="entry name" value="RNaseH-like_sf"/>
</dbReference>
<dbReference type="Gene3D" id="3.30.420.10">
    <property type="entry name" value="Ribonuclease H-like superfamily/Ribonuclease H"/>
    <property type="match status" value="1"/>
</dbReference>
<dbReference type="Pfam" id="PF00075">
    <property type="entry name" value="RNase_H"/>
    <property type="match status" value="1"/>
</dbReference>
<dbReference type="RefSeq" id="WP_072909639.1">
    <property type="nucleotide sequence ID" value="NZ_FQZT01000015.1"/>
</dbReference>
<reference evidence="2 3" key="1">
    <citation type="submission" date="2016-11" db="EMBL/GenBank/DDBJ databases">
        <authorList>
            <person name="Jaros S."/>
            <person name="Januszkiewicz K."/>
            <person name="Wedrychowicz H."/>
        </authorList>
    </citation>
    <scope>NUCLEOTIDE SEQUENCE [LARGE SCALE GENOMIC DNA]</scope>
    <source>
        <strain evidence="2 3">DSM 5091</strain>
    </source>
</reference>
<dbReference type="InterPro" id="IPR002156">
    <property type="entry name" value="RNaseH_domain"/>
</dbReference>
<proteinExistence type="predicted"/>
<accession>A0A1M6LWY6</accession>
<dbReference type="GO" id="GO:0004523">
    <property type="term" value="F:RNA-DNA hybrid ribonuclease activity"/>
    <property type="evidence" value="ECO:0007669"/>
    <property type="project" value="InterPro"/>
</dbReference>
<dbReference type="EMBL" id="FQZT01000015">
    <property type="protein sequence ID" value="SHJ75681.1"/>
    <property type="molecule type" value="Genomic_DNA"/>
</dbReference>
<keyword evidence="3" id="KW-1185">Reference proteome</keyword>
<dbReference type="Proteomes" id="UP000184171">
    <property type="component" value="Unassembled WGS sequence"/>
</dbReference>
<dbReference type="GO" id="GO:0003676">
    <property type="term" value="F:nucleic acid binding"/>
    <property type="evidence" value="ECO:0007669"/>
    <property type="project" value="InterPro"/>
</dbReference>
<gene>
    <name evidence="2" type="ORF">SAMN02745165_03089</name>
</gene>
<dbReference type="OrthoDB" id="8546514at2"/>
<feature type="domain" description="RNase H type-1" evidence="1">
    <location>
        <begin position="1"/>
        <end position="155"/>
    </location>
</feature>
<dbReference type="STRING" id="1122189.SAMN02745165_03089"/>